<evidence type="ECO:0000259" key="2">
    <source>
        <dbReference type="Pfam" id="PF05670"/>
    </source>
</evidence>
<dbReference type="InterPro" id="IPR008532">
    <property type="entry name" value="NFACT_RNA-bd"/>
</dbReference>
<gene>
    <name evidence="3" type="ORF">ACFQ21_05510</name>
</gene>
<feature type="domain" description="NFACT RNA-binding" evidence="2">
    <location>
        <begin position="407"/>
        <end position="496"/>
    </location>
</feature>
<evidence type="ECO:0000313" key="4">
    <source>
        <dbReference type="Proteomes" id="UP001597112"/>
    </source>
</evidence>
<proteinExistence type="predicted"/>
<comment type="caution">
    <text evidence="3">The sequence shown here is derived from an EMBL/GenBank/DDBJ whole genome shotgun (WGS) entry which is preliminary data.</text>
</comment>
<accession>A0ABW3JYX6</accession>
<dbReference type="RefSeq" id="WP_377575967.1">
    <property type="nucleotide sequence ID" value="NZ_JBHTKA010000001.1"/>
</dbReference>
<protein>
    <submittedName>
        <fullName evidence="3">NFACT RNA binding domain-containing protein</fullName>
    </submittedName>
</protein>
<dbReference type="Gene3D" id="2.30.310.10">
    <property type="entry name" value="ibrinogen binding protein from staphylococcus aureus domain"/>
    <property type="match status" value="1"/>
</dbReference>
<dbReference type="Pfam" id="PF05670">
    <property type="entry name" value="NFACT-R_1"/>
    <property type="match status" value="1"/>
</dbReference>
<dbReference type="InterPro" id="IPR051608">
    <property type="entry name" value="RQC_Subunit_NEMF"/>
</dbReference>
<feature type="coiled-coil region" evidence="1">
    <location>
        <begin position="341"/>
        <end position="375"/>
    </location>
</feature>
<keyword evidence="1" id="KW-0175">Coiled coil</keyword>
<keyword evidence="4" id="KW-1185">Reference proteome</keyword>
<name>A0ABW3JYX6_9BACT</name>
<dbReference type="PANTHER" id="PTHR15239:SF6">
    <property type="entry name" value="RIBOSOME QUALITY CONTROL COMPLEX SUBUNIT NEMF"/>
    <property type="match status" value="1"/>
</dbReference>
<organism evidence="3 4">
    <name type="scientific">Ohtaekwangia kribbensis</name>
    <dbReference type="NCBI Taxonomy" id="688913"/>
    <lineage>
        <taxon>Bacteria</taxon>
        <taxon>Pseudomonadati</taxon>
        <taxon>Bacteroidota</taxon>
        <taxon>Cytophagia</taxon>
        <taxon>Cytophagales</taxon>
        <taxon>Fulvivirgaceae</taxon>
        <taxon>Ohtaekwangia</taxon>
    </lineage>
</organism>
<dbReference type="PANTHER" id="PTHR15239">
    <property type="entry name" value="NUCLEAR EXPORT MEDIATOR FACTOR NEMF"/>
    <property type="match status" value="1"/>
</dbReference>
<dbReference type="EMBL" id="JBHTKA010000001">
    <property type="protein sequence ID" value="MFD0998751.1"/>
    <property type="molecule type" value="Genomic_DNA"/>
</dbReference>
<evidence type="ECO:0000313" key="3">
    <source>
        <dbReference type="EMBL" id="MFD0998751.1"/>
    </source>
</evidence>
<dbReference type="Pfam" id="PF05833">
    <property type="entry name" value="NFACT_N"/>
    <property type="match status" value="1"/>
</dbReference>
<dbReference type="Proteomes" id="UP001597112">
    <property type="component" value="Unassembled WGS sequence"/>
</dbReference>
<sequence>MHNNYYFLRQLSKSLETTLTGTVISECFSQNKDELVIRFETHTEPFFIKASLDPSFTCLSFPGDFSRARKNSVDLFGDMIGHRVAGIRQFENERSFAILLSDDKSLLFKMHGNRSNIILFEKDIPAQLFRNNIPADITLRLNALDRTIDWSYESFLQHRTKLQSLYFTFGKIIWKSLATKNFEALSPEQQWQEIQTIKQQLENPVYFISQADNILALSLIQYGHTLKEFRDPVKATNEFFYTYTQQAAFIREKASTLSLLRNKLQGSEAYYQKTFDKLTEVESDNHYKVWADLVMAYMHEIKPGTEKVTLPDFYHENKPVEIKLKKDIPPQKNAEVFYRKAKNQHIEIQRLQEVLEAKEKEIENLKQQLHEFETIGELKTLRKTISSKGLSDEKEKQSAPLPFHEFEMSGFKIWVGRNAQNNDILTFKYGFKEDLWLHAKDVAGSHVLIKYQSGKNYPKDVIERAAQLAAYNSKRKTETLCPVIVTPKKFVRKRKGDPAGAVVVEREEVILVEPPKQL</sequence>
<evidence type="ECO:0000256" key="1">
    <source>
        <dbReference type="SAM" id="Coils"/>
    </source>
</evidence>
<reference evidence="4" key="1">
    <citation type="journal article" date="2019" name="Int. J. Syst. Evol. Microbiol.">
        <title>The Global Catalogue of Microorganisms (GCM) 10K type strain sequencing project: providing services to taxonomists for standard genome sequencing and annotation.</title>
        <authorList>
            <consortium name="The Broad Institute Genomics Platform"/>
            <consortium name="The Broad Institute Genome Sequencing Center for Infectious Disease"/>
            <person name="Wu L."/>
            <person name="Ma J."/>
        </authorList>
    </citation>
    <scope>NUCLEOTIDE SEQUENCE [LARGE SCALE GENOMIC DNA]</scope>
    <source>
        <strain evidence="4">CCUG 58938</strain>
    </source>
</reference>